<geneLocation type="plasmid" evidence="2"/>
<evidence type="ECO:0000313" key="2">
    <source>
        <dbReference type="Proteomes" id="UP000019146"/>
    </source>
</evidence>
<dbReference type="EMBL" id="CP012748">
    <property type="protein sequence ID" value="ALL70576.1"/>
    <property type="molecule type" value="Genomic_DNA"/>
</dbReference>
<name>A0A0P0RNS5_9BURK</name>
<reference evidence="1 2" key="1">
    <citation type="journal article" date="2014" name="Genome Announc.">
        <title>Draft Genome Sequence of the Haloacid-Degrading Burkholderia caribensis Strain MBA4.</title>
        <authorList>
            <person name="Pan Y."/>
            <person name="Kong K.F."/>
            <person name="Tsang J.S."/>
        </authorList>
    </citation>
    <scope>NUCLEOTIDE SEQUENCE [LARGE SCALE GENOMIC DNA]</scope>
    <source>
        <strain evidence="1 2">MBA4</strain>
        <plasmid evidence="2">Plasmid</plasmid>
    </source>
</reference>
<proteinExistence type="predicted"/>
<sequence>MTERSGLTNVQTMAAMSDSFWPKTGQQRTHRIIDDLGHFANTRSALIFATWRGTAFVDDEPMPRPLAISSQFKRSH</sequence>
<keyword evidence="1" id="KW-0614">Plasmid</keyword>
<dbReference type="AlphaFoldDB" id="A0A0P0RNS5"/>
<evidence type="ECO:0000313" key="1">
    <source>
        <dbReference type="EMBL" id="ALL70576.1"/>
    </source>
</evidence>
<dbReference type="Proteomes" id="UP000019146">
    <property type="component" value="Plasmid unnamed"/>
</dbReference>
<accession>A0A0P0RNS5</accession>
<protein>
    <submittedName>
        <fullName evidence="1">Uncharacterized protein</fullName>
    </submittedName>
</protein>
<gene>
    <name evidence="1" type="ORF">K788_00042305</name>
</gene>
<dbReference type="KEGG" id="bcai:K788_00042305"/>
<organism evidence="1 2">
    <name type="scientific">Paraburkholderia caribensis MBA4</name>
    <dbReference type="NCBI Taxonomy" id="1323664"/>
    <lineage>
        <taxon>Bacteria</taxon>
        <taxon>Pseudomonadati</taxon>
        <taxon>Pseudomonadota</taxon>
        <taxon>Betaproteobacteria</taxon>
        <taxon>Burkholderiales</taxon>
        <taxon>Burkholderiaceae</taxon>
        <taxon>Paraburkholderia</taxon>
    </lineage>
</organism>